<dbReference type="HOGENOM" id="CLU_2314821_0_0_11"/>
<feature type="region of interest" description="Disordered" evidence="1">
    <location>
        <begin position="1"/>
        <end position="33"/>
    </location>
</feature>
<gene>
    <name evidence="2" type="ORF">YH66_11970</name>
</gene>
<dbReference type="EMBL" id="CP011309">
    <property type="protein sequence ID" value="AKF28210.1"/>
    <property type="molecule type" value="Genomic_DNA"/>
</dbReference>
<accession>A0A0F6Z695</accession>
<keyword evidence="3" id="KW-1185">Reference proteome</keyword>
<name>A0A0F6Z695_9CORY</name>
<evidence type="ECO:0000313" key="2">
    <source>
        <dbReference type="EMBL" id="AKF28210.1"/>
    </source>
</evidence>
<feature type="compositionally biased region" description="Polar residues" evidence="1">
    <location>
        <begin position="9"/>
        <end position="25"/>
    </location>
</feature>
<dbReference type="PATRIC" id="fig|92706.3.peg.2505"/>
<organism evidence="2 3">
    <name type="scientific">[Brevibacterium] flavum</name>
    <dbReference type="NCBI Taxonomy" id="92706"/>
    <lineage>
        <taxon>Bacteria</taxon>
        <taxon>Bacillati</taxon>
        <taxon>Actinomycetota</taxon>
        <taxon>Actinomycetes</taxon>
        <taxon>Mycobacteriales</taxon>
        <taxon>Corynebacteriaceae</taxon>
        <taxon>Corynebacterium</taxon>
    </lineage>
</organism>
<dbReference type="AlphaFoldDB" id="A0A0F6Z695"/>
<evidence type="ECO:0000313" key="3">
    <source>
        <dbReference type="Proteomes" id="UP000034037"/>
    </source>
</evidence>
<reference evidence="2 3" key="1">
    <citation type="submission" date="2015-04" db="EMBL/GenBank/DDBJ databases">
        <title>Complete Genome Sequence of Brevibacterium flavum ATCC 15168.</title>
        <authorList>
            <person name="Ahn J."/>
            <person name="Park G."/>
            <person name="Jeon W."/>
            <person name="Jang Y."/>
            <person name="Jang M."/>
            <person name="Lee H."/>
            <person name="Lee H."/>
        </authorList>
    </citation>
    <scope>NUCLEOTIDE SEQUENCE [LARGE SCALE GENOMIC DNA]</scope>
    <source>
        <strain evidence="2 3">ATCC 15168</strain>
    </source>
</reference>
<evidence type="ECO:0000256" key="1">
    <source>
        <dbReference type="SAM" id="MobiDB-lite"/>
    </source>
</evidence>
<sequence>MSFIDDVDQGNSFSPSTLKPSQNTANEKDRWLPSGVRKHIRSIEPGADVQHLPPVVVKYLRDQELVHFPKRGPNMGSLVLNSVGLQVRSNNIKRLEGKV</sequence>
<protein>
    <submittedName>
        <fullName evidence="2">Uncharacterized protein</fullName>
    </submittedName>
</protein>
<dbReference type="RefSeq" id="WP_003859149.1">
    <property type="nucleotide sequence ID" value="NZ_CP011309.1"/>
</dbReference>
<proteinExistence type="predicted"/>
<dbReference type="Proteomes" id="UP000034037">
    <property type="component" value="Chromosome"/>
</dbReference>